<dbReference type="InterPro" id="IPR008936">
    <property type="entry name" value="Rho_GTPase_activation_prot"/>
</dbReference>
<keyword evidence="6" id="KW-1185">Reference proteome</keyword>
<feature type="region of interest" description="Disordered" evidence="2">
    <location>
        <begin position="177"/>
        <end position="218"/>
    </location>
</feature>
<dbReference type="SMART" id="SM00324">
    <property type="entry name" value="RhoGAP"/>
    <property type="match status" value="1"/>
</dbReference>
<feature type="domain" description="Rho-GAP" evidence="4">
    <location>
        <begin position="254"/>
        <end position="438"/>
    </location>
</feature>
<dbReference type="SMART" id="SM00233">
    <property type="entry name" value="PH"/>
    <property type="match status" value="1"/>
</dbReference>
<dbReference type="PROSITE" id="PS50003">
    <property type="entry name" value="PH_DOMAIN"/>
    <property type="match status" value="1"/>
</dbReference>
<proteinExistence type="predicted"/>
<dbReference type="InterPro" id="IPR050729">
    <property type="entry name" value="Rho-GAP"/>
</dbReference>
<sequence length="440" mass="50158">MMYVCDIMTYSVLSHKDYCAAMVLSKVLIVTEAKSNGDMSSPDDNISELESNSKVSRTIPPKLQDRLKTRSIKNWNTSYVVLAKTNIIFYKDKKASTSQPGSPHGKPDFIVPLQDAQIAKISKDSSNKKTVVRVSTRTGDQYVLQNDDEKTLLIWFMQLELAVADLGSSGMESNLRVVRSTSQEDTKSEPKRKPSFKLFHSRNASTSSSPGDDGSLERRKRGDIWDKLSNFVARRPSKDVLEQKGIIKDAVFGAHLKQVCDKDKAKVPKFVTRAIEAIEKRGLDHDGMYRVSGNLATIQKIRCQIDQDNYNLDSEEWDIHALTGCLKLFFRELREPLFPFVYFDKFIPCPQSSDRLKAMKDLVSTLPKCNYETMKTLFIHLLKVIDQSKENRMQVHNIAIVFGPTLIWPEKETPNLAANMIYQSRIVEFLLLEFKHIFKS</sequence>
<comment type="caution">
    <text evidence="5">The sequence shown here is derived from an EMBL/GenBank/DDBJ whole genome shotgun (WGS) entry which is preliminary data.</text>
</comment>
<dbReference type="PANTHER" id="PTHR23176:SF129">
    <property type="entry name" value="RHO GTPASE ACTIVATING PROTEIN AT 16F, ISOFORM E-RELATED"/>
    <property type="match status" value="1"/>
</dbReference>
<gene>
    <name evidence="5" type="ORF">KUTeg_008880</name>
</gene>
<reference evidence="5 6" key="1">
    <citation type="submission" date="2022-12" db="EMBL/GenBank/DDBJ databases">
        <title>Chromosome-level genome of Tegillarca granosa.</title>
        <authorList>
            <person name="Kim J."/>
        </authorList>
    </citation>
    <scope>NUCLEOTIDE SEQUENCE [LARGE SCALE GENOMIC DNA]</scope>
    <source>
        <strain evidence="5">Teg-2019</strain>
        <tissue evidence="5">Adductor muscle</tissue>
    </source>
</reference>
<dbReference type="PANTHER" id="PTHR23176">
    <property type="entry name" value="RHO/RAC/CDC GTPASE-ACTIVATING PROTEIN"/>
    <property type="match status" value="1"/>
</dbReference>
<keyword evidence="1" id="KW-0343">GTPase activation</keyword>
<dbReference type="Gene3D" id="2.30.29.30">
    <property type="entry name" value="Pleckstrin-homology domain (PH domain)/Phosphotyrosine-binding domain (PTB)"/>
    <property type="match status" value="1"/>
</dbReference>
<protein>
    <recommendedName>
        <fullName evidence="7">Rho GTPase-activating protein 15</fullName>
    </recommendedName>
</protein>
<dbReference type="Pfam" id="PF00620">
    <property type="entry name" value="RhoGAP"/>
    <property type="match status" value="1"/>
</dbReference>
<dbReference type="Pfam" id="PF00169">
    <property type="entry name" value="PH"/>
    <property type="match status" value="1"/>
</dbReference>
<evidence type="ECO:0000256" key="1">
    <source>
        <dbReference type="ARBA" id="ARBA00022468"/>
    </source>
</evidence>
<dbReference type="InterPro" id="IPR011993">
    <property type="entry name" value="PH-like_dom_sf"/>
</dbReference>
<evidence type="ECO:0000313" key="6">
    <source>
        <dbReference type="Proteomes" id="UP001217089"/>
    </source>
</evidence>
<evidence type="ECO:0000256" key="2">
    <source>
        <dbReference type="SAM" id="MobiDB-lite"/>
    </source>
</evidence>
<dbReference type="InterPro" id="IPR000198">
    <property type="entry name" value="RhoGAP_dom"/>
</dbReference>
<dbReference type="InterPro" id="IPR001849">
    <property type="entry name" value="PH_domain"/>
</dbReference>
<dbReference type="Proteomes" id="UP001217089">
    <property type="component" value="Unassembled WGS sequence"/>
</dbReference>
<accession>A0ABQ9FAC5</accession>
<dbReference type="SUPFAM" id="SSF50729">
    <property type="entry name" value="PH domain-like"/>
    <property type="match status" value="1"/>
</dbReference>
<organism evidence="5 6">
    <name type="scientific">Tegillarca granosa</name>
    <name type="common">Malaysian cockle</name>
    <name type="synonym">Anadara granosa</name>
    <dbReference type="NCBI Taxonomy" id="220873"/>
    <lineage>
        <taxon>Eukaryota</taxon>
        <taxon>Metazoa</taxon>
        <taxon>Spiralia</taxon>
        <taxon>Lophotrochozoa</taxon>
        <taxon>Mollusca</taxon>
        <taxon>Bivalvia</taxon>
        <taxon>Autobranchia</taxon>
        <taxon>Pteriomorphia</taxon>
        <taxon>Arcoida</taxon>
        <taxon>Arcoidea</taxon>
        <taxon>Arcidae</taxon>
        <taxon>Tegillarca</taxon>
    </lineage>
</organism>
<feature type="domain" description="PH" evidence="3">
    <location>
        <begin position="60"/>
        <end position="164"/>
    </location>
</feature>
<name>A0ABQ9FAC5_TEGGR</name>
<dbReference type="Gene3D" id="1.10.555.10">
    <property type="entry name" value="Rho GTPase activation protein"/>
    <property type="match status" value="1"/>
</dbReference>
<dbReference type="SUPFAM" id="SSF48350">
    <property type="entry name" value="GTPase activation domain, GAP"/>
    <property type="match status" value="1"/>
</dbReference>
<evidence type="ECO:0000259" key="3">
    <source>
        <dbReference type="PROSITE" id="PS50003"/>
    </source>
</evidence>
<evidence type="ECO:0000313" key="5">
    <source>
        <dbReference type="EMBL" id="KAJ8314319.1"/>
    </source>
</evidence>
<feature type="compositionally biased region" description="Basic and acidic residues" evidence="2">
    <location>
        <begin position="182"/>
        <end position="192"/>
    </location>
</feature>
<dbReference type="EMBL" id="JARBDR010000342">
    <property type="protein sequence ID" value="KAJ8314319.1"/>
    <property type="molecule type" value="Genomic_DNA"/>
</dbReference>
<evidence type="ECO:0008006" key="7">
    <source>
        <dbReference type="Google" id="ProtNLM"/>
    </source>
</evidence>
<dbReference type="PROSITE" id="PS50238">
    <property type="entry name" value="RHOGAP"/>
    <property type="match status" value="1"/>
</dbReference>
<evidence type="ECO:0000259" key="4">
    <source>
        <dbReference type="PROSITE" id="PS50238"/>
    </source>
</evidence>